<name>A0ABM0MRD6_SACKO</name>
<sequence length="211" mass="24603">MSDPMAIFKNEGVSFIDGLHDIGALKARRIDLWDIRDDDIIINTFPKSGTTWMLRLVSEMYPDLHWQLKPTNLATRPFCQRKVMFGPWADHVIGWRRFGIEDGVLHVTYEDMKTDLKSVSSQISQFLSRPIDDDQLNRALNKSTFQLMKEAGDDDYFMPPRDETSWWAGETFFRKGKIGDWKSHFTVAQNEMFDDKISRILEENGVTLVYE</sequence>
<evidence type="ECO:0000313" key="4">
    <source>
        <dbReference type="Proteomes" id="UP000694865"/>
    </source>
</evidence>
<protein>
    <submittedName>
        <fullName evidence="5">Sulfotransferase family cytosolic 2B member 1-like</fullName>
    </submittedName>
</protein>
<evidence type="ECO:0000256" key="2">
    <source>
        <dbReference type="ARBA" id="ARBA00022679"/>
    </source>
</evidence>
<feature type="domain" description="Sulfotransferase" evidence="3">
    <location>
        <begin position="37"/>
        <end position="61"/>
    </location>
</feature>
<keyword evidence="2" id="KW-0808">Transferase</keyword>
<dbReference type="RefSeq" id="XP_006822577.1">
    <property type="nucleotide sequence ID" value="XM_006822514.1"/>
</dbReference>
<dbReference type="PANTHER" id="PTHR11783">
    <property type="entry name" value="SULFOTRANSFERASE SULT"/>
    <property type="match status" value="1"/>
</dbReference>
<dbReference type="Gene3D" id="3.40.50.300">
    <property type="entry name" value="P-loop containing nucleotide triphosphate hydrolases"/>
    <property type="match status" value="2"/>
</dbReference>
<evidence type="ECO:0000313" key="5">
    <source>
        <dbReference type="RefSeq" id="XP_006822577.1"/>
    </source>
</evidence>
<dbReference type="GeneID" id="102801339"/>
<evidence type="ECO:0000259" key="3">
    <source>
        <dbReference type="Pfam" id="PF00685"/>
    </source>
</evidence>
<organism evidence="4 5">
    <name type="scientific">Saccoglossus kowalevskii</name>
    <name type="common">Acorn worm</name>
    <dbReference type="NCBI Taxonomy" id="10224"/>
    <lineage>
        <taxon>Eukaryota</taxon>
        <taxon>Metazoa</taxon>
        <taxon>Hemichordata</taxon>
        <taxon>Enteropneusta</taxon>
        <taxon>Harrimaniidae</taxon>
        <taxon>Saccoglossus</taxon>
    </lineage>
</organism>
<dbReference type="Proteomes" id="UP000694865">
    <property type="component" value="Unplaced"/>
</dbReference>
<dbReference type="InterPro" id="IPR000863">
    <property type="entry name" value="Sulfotransferase_dom"/>
</dbReference>
<comment type="similarity">
    <text evidence="1">Belongs to the sulfotransferase 1 family.</text>
</comment>
<reference evidence="5" key="1">
    <citation type="submission" date="2025-08" db="UniProtKB">
        <authorList>
            <consortium name="RefSeq"/>
        </authorList>
    </citation>
    <scope>IDENTIFICATION</scope>
    <source>
        <tissue evidence="5">Testes</tissue>
    </source>
</reference>
<dbReference type="Pfam" id="PF00685">
    <property type="entry name" value="Sulfotransfer_1"/>
    <property type="match status" value="2"/>
</dbReference>
<gene>
    <name evidence="5" type="primary">LOC102801339</name>
</gene>
<keyword evidence="4" id="KW-1185">Reference proteome</keyword>
<evidence type="ECO:0000256" key="1">
    <source>
        <dbReference type="ARBA" id="ARBA00005771"/>
    </source>
</evidence>
<dbReference type="InterPro" id="IPR027417">
    <property type="entry name" value="P-loop_NTPase"/>
</dbReference>
<proteinExistence type="inferred from homology"/>
<dbReference type="SUPFAM" id="SSF52540">
    <property type="entry name" value="P-loop containing nucleoside triphosphate hydrolases"/>
    <property type="match status" value="1"/>
</dbReference>
<feature type="domain" description="Sulfotransferase" evidence="3">
    <location>
        <begin position="76"/>
        <end position="199"/>
    </location>
</feature>
<accession>A0ABM0MRD6</accession>